<dbReference type="AlphaFoldDB" id="A0A419SRI8"/>
<sequence>MKKILNSFGDVFYNFFREGIWIAGFFYLLNKTFESEKLKKISKGVIIVVLTILFLRSVFYLSF</sequence>
<evidence type="ECO:0000313" key="2">
    <source>
        <dbReference type="EMBL" id="RKD27132.1"/>
    </source>
</evidence>
<keyword evidence="1" id="KW-1133">Transmembrane helix</keyword>
<dbReference type="OrthoDB" id="2919787at2"/>
<evidence type="ECO:0000256" key="1">
    <source>
        <dbReference type="SAM" id="Phobius"/>
    </source>
</evidence>
<gene>
    <name evidence="2" type="ORF">BEP19_00485</name>
</gene>
<protein>
    <submittedName>
        <fullName evidence="2">Uncharacterized protein</fullName>
    </submittedName>
</protein>
<organism evidence="2 3">
    <name type="scientific">Ammoniphilus oxalaticus</name>
    <dbReference type="NCBI Taxonomy" id="66863"/>
    <lineage>
        <taxon>Bacteria</taxon>
        <taxon>Bacillati</taxon>
        <taxon>Bacillota</taxon>
        <taxon>Bacilli</taxon>
        <taxon>Bacillales</taxon>
        <taxon>Paenibacillaceae</taxon>
        <taxon>Aneurinibacillus group</taxon>
        <taxon>Ammoniphilus</taxon>
    </lineage>
</organism>
<reference evidence="2 3" key="1">
    <citation type="submission" date="2016-08" db="EMBL/GenBank/DDBJ databases">
        <title>Novel Firmicute Genomes.</title>
        <authorList>
            <person name="Poppleton D.I."/>
            <person name="Gribaldo S."/>
        </authorList>
    </citation>
    <scope>NUCLEOTIDE SEQUENCE [LARGE SCALE GENOMIC DNA]</scope>
    <source>
        <strain evidence="2 3">RAOx-1</strain>
    </source>
</reference>
<proteinExistence type="predicted"/>
<keyword evidence="1" id="KW-0472">Membrane</keyword>
<comment type="caution">
    <text evidence="2">The sequence shown here is derived from an EMBL/GenBank/DDBJ whole genome shotgun (WGS) entry which is preliminary data.</text>
</comment>
<feature type="transmembrane region" description="Helical" evidence="1">
    <location>
        <begin position="12"/>
        <end position="29"/>
    </location>
</feature>
<feature type="transmembrane region" description="Helical" evidence="1">
    <location>
        <begin position="41"/>
        <end position="61"/>
    </location>
</feature>
<keyword evidence="3" id="KW-1185">Reference proteome</keyword>
<accession>A0A419SRI8</accession>
<dbReference type="EMBL" id="MCHY01000001">
    <property type="protein sequence ID" value="RKD27132.1"/>
    <property type="molecule type" value="Genomic_DNA"/>
</dbReference>
<dbReference type="Proteomes" id="UP000284219">
    <property type="component" value="Unassembled WGS sequence"/>
</dbReference>
<keyword evidence="1" id="KW-0812">Transmembrane</keyword>
<name>A0A419SRI8_9BACL</name>
<evidence type="ECO:0000313" key="3">
    <source>
        <dbReference type="Proteomes" id="UP000284219"/>
    </source>
</evidence>